<evidence type="ECO:0000313" key="7">
    <source>
        <dbReference type="Proteomes" id="UP000325415"/>
    </source>
</evidence>
<dbReference type="EMBL" id="QDAG01000008">
    <property type="protein sequence ID" value="KAE8127435.1"/>
    <property type="molecule type" value="Genomic_DNA"/>
</dbReference>
<feature type="domain" description="Glycosyltransferase 2-like" evidence="5">
    <location>
        <begin position="77"/>
        <end position="185"/>
    </location>
</feature>
<comment type="caution">
    <text evidence="6">The sequence shown here is derived from an EMBL/GenBank/DDBJ whole genome shotgun (WGS) entry which is preliminary data.</text>
</comment>
<comment type="pathway">
    <text evidence="1">Cell wall biogenesis; cell wall polysaccharide biosynthesis.</text>
</comment>
<organism evidence="6 7">
    <name type="scientific">Bifidobacterium tibiigranuli</name>
    <dbReference type="NCBI Taxonomy" id="2172043"/>
    <lineage>
        <taxon>Bacteria</taxon>
        <taxon>Bacillati</taxon>
        <taxon>Actinomycetota</taxon>
        <taxon>Actinomycetes</taxon>
        <taxon>Bifidobacteriales</taxon>
        <taxon>Bifidobacteriaceae</taxon>
        <taxon>Bifidobacterium</taxon>
    </lineage>
</organism>
<gene>
    <name evidence="6" type="ORF">DDE84_08075</name>
</gene>
<accession>A0A5N6S217</accession>
<name>A0A5N6S217_9BIFI</name>
<dbReference type="Gene3D" id="3.90.550.10">
    <property type="entry name" value="Spore Coat Polysaccharide Biosynthesis Protein SpsA, Chain A"/>
    <property type="match status" value="1"/>
</dbReference>
<keyword evidence="4 6" id="KW-0808">Transferase</keyword>
<evidence type="ECO:0000313" key="6">
    <source>
        <dbReference type="EMBL" id="KAE8127435.1"/>
    </source>
</evidence>
<dbReference type="AlphaFoldDB" id="A0A5N6S217"/>
<evidence type="ECO:0000256" key="2">
    <source>
        <dbReference type="ARBA" id="ARBA00006739"/>
    </source>
</evidence>
<sequence>MHLCSLPRCTQGQPPTLYAFRALSSRLSGRYNSNTNGLYRHLRQKVNPDETPRFTFGTEEKGSDVRKPMDEATIAFVILTWNSAQYVRKCLDSVTALHFGKVRVYVVDNGSNDETIRITEPYTSGSMDVSLIRLSTNFGTTKSRNMALRKISTDVDYICVLDSDTEVNNEAFENLVQKLVDDREESIGLIGPTMRDRKGVRQLSGRNLPTMGIKIRKAMPVSSLKRRGAAMEVPDAQVIDGLQDVGYLLSACWLMPSSTLSKVGLLDERIFYAPEDVDYCVRVHQAGLRVAYCADAAIIHDYQRISQKKIFSIMNMKHFLGLAYYFKKYRYLFNADAAVAKREK</sequence>
<protein>
    <submittedName>
        <fullName evidence="6">Glycosyltransferase</fullName>
    </submittedName>
</protein>
<proteinExistence type="inferred from homology"/>
<keyword evidence="3" id="KW-0328">Glycosyltransferase</keyword>
<dbReference type="PANTHER" id="PTHR43179:SF12">
    <property type="entry name" value="GALACTOFURANOSYLTRANSFERASE GLFT2"/>
    <property type="match status" value="1"/>
</dbReference>
<evidence type="ECO:0000256" key="3">
    <source>
        <dbReference type="ARBA" id="ARBA00022676"/>
    </source>
</evidence>
<dbReference type="PANTHER" id="PTHR43179">
    <property type="entry name" value="RHAMNOSYLTRANSFERASE WBBL"/>
    <property type="match status" value="1"/>
</dbReference>
<comment type="similarity">
    <text evidence="2">Belongs to the glycosyltransferase 2 family.</text>
</comment>
<dbReference type="Pfam" id="PF00535">
    <property type="entry name" value="Glycos_transf_2"/>
    <property type="match status" value="1"/>
</dbReference>
<keyword evidence="7" id="KW-1185">Reference proteome</keyword>
<evidence type="ECO:0000256" key="1">
    <source>
        <dbReference type="ARBA" id="ARBA00004776"/>
    </source>
</evidence>
<dbReference type="Proteomes" id="UP000325415">
    <property type="component" value="Unassembled WGS sequence"/>
</dbReference>
<dbReference type="GO" id="GO:0016757">
    <property type="term" value="F:glycosyltransferase activity"/>
    <property type="evidence" value="ECO:0007669"/>
    <property type="project" value="UniProtKB-KW"/>
</dbReference>
<dbReference type="InterPro" id="IPR029044">
    <property type="entry name" value="Nucleotide-diphossugar_trans"/>
</dbReference>
<dbReference type="InterPro" id="IPR001173">
    <property type="entry name" value="Glyco_trans_2-like"/>
</dbReference>
<reference evidence="6 7" key="1">
    <citation type="submission" date="2018-04" db="EMBL/GenBank/DDBJ databases">
        <authorList>
            <person name="Eckel V.P."/>
            <person name="Vogel R.F."/>
        </authorList>
    </citation>
    <scope>NUCLEOTIDE SEQUENCE [LARGE SCALE GENOMIC DNA]</scope>
    <source>
        <strain evidence="7">TMW 2.1764</strain>
    </source>
</reference>
<evidence type="ECO:0000256" key="4">
    <source>
        <dbReference type="ARBA" id="ARBA00022679"/>
    </source>
</evidence>
<dbReference type="SUPFAM" id="SSF53448">
    <property type="entry name" value="Nucleotide-diphospho-sugar transferases"/>
    <property type="match status" value="1"/>
</dbReference>
<evidence type="ECO:0000259" key="5">
    <source>
        <dbReference type="Pfam" id="PF00535"/>
    </source>
</evidence>